<protein>
    <submittedName>
        <fullName evidence="1">Uncharacterized protein</fullName>
    </submittedName>
</protein>
<evidence type="ECO:0000313" key="2">
    <source>
        <dbReference type="Proteomes" id="UP000309984"/>
    </source>
</evidence>
<gene>
    <name evidence="1" type="ORF">C1S79_11495</name>
</gene>
<organism evidence="1 2">
    <name type="scientific">Mycolicibacterium phocaicum</name>
    <dbReference type="NCBI Taxonomy" id="319706"/>
    <lineage>
        <taxon>Bacteria</taxon>
        <taxon>Bacillati</taxon>
        <taxon>Actinomycetota</taxon>
        <taxon>Actinomycetes</taxon>
        <taxon>Mycobacteriales</taxon>
        <taxon>Mycobacteriaceae</taxon>
        <taxon>Mycolicibacterium</taxon>
    </lineage>
</organism>
<name>A0AA94RCN3_9MYCO</name>
<keyword evidence="2" id="KW-1185">Reference proteome</keyword>
<reference evidence="1 2" key="1">
    <citation type="submission" date="2018-01" db="EMBL/GenBank/DDBJ databases">
        <title>Comparative genomics of Mycobacterium mucogenicum and Mycobacterium neoaurum clade members emphasizing tRNA and non-coding RNA.</title>
        <authorList>
            <person name="Behra P.R.K."/>
            <person name="Pettersson B.M.F."/>
            <person name="Das S."/>
            <person name="Dasgupta S."/>
            <person name="Kirsebom L.A."/>
        </authorList>
    </citation>
    <scope>NUCLEOTIDE SEQUENCE [LARGE SCALE GENOMIC DNA]</scope>
    <source>
        <strain evidence="1 2">DSM 45104</strain>
    </source>
</reference>
<dbReference type="Proteomes" id="UP000309984">
    <property type="component" value="Unassembled WGS sequence"/>
</dbReference>
<accession>A0AA94RCN3</accession>
<sequence length="82" mass="7894">MIPTGPLSSALATSEGAADVVPPPPLLSPLFLVHDTATVAVTAITATNETAPMAHLAAPPFFGGTGVGHGCCGGPHCPPGPG</sequence>
<dbReference type="EMBL" id="POTM01000030">
    <property type="protein sequence ID" value="TLH68576.1"/>
    <property type="molecule type" value="Genomic_DNA"/>
</dbReference>
<evidence type="ECO:0000313" key="1">
    <source>
        <dbReference type="EMBL" id="TLH68576.1"/>
    </source>
</evidence>
<comment type="caution">
    <text evidence="1">The sequence shown here is derived from an EMBL/GenBank/DDBJ whole genome shotgun (WGS) entry which is preliminary data.</text>
</comment>
<dbReference type="AlphaFoldDB" id="A0AA94RCN3"/>
<proteinExistence type="predicted"/>